<evidence type="ECO:0000256" key="1">
    <source>
        <dbReference type="SAM" id="MobiDB-lite"/>
    </source>
</evidence>
<reference evidence="2" key="2">
    <citation type="submission" date="2018-08" db="UniProtKB">
        <authorList>
            <consortium name="EnsemblPlants"/>
        </authorList>
    </citation>
    <scope>IDENTIFICATION</scope>
    <source>
        <strain evidence="2">Yugu1</strain>
    </source>
</reference>
<evidence type="ECO:0000313" key="3">
    <source>
        <dbReference type="Proteomes" id="UP000004995"/>
    </source>
</evidence>
<feature type="region of interest" description="Disordered" evidence="1">
    <location>
        <begin position="1"/>
        <end position="45"/>
    </location>
</feature>
<reference evidence="3" key="1">
    <citation type="journal article" date="2012" name="Nat. Biotechnol.">
        <title>Reference genome sequence of the model plant Setaria.</title>
        <authorList>
            <person name="Bennetzen J.L."/>
            <person name="Schmutz J."/>
            <person name="Wang H."/>
            <person name="Percifield R."/>
            <person name="Hawkins J."/>
            <person name="Pontaroli A.C."/>
            <person name="Estep M."/>
            <person name="Feng L."/>
            <person name="Vaughn J.N."/>
            <person name="Grimwood J."/>
            <person name="Jenkins J."/>
            <person name="Barry K."/>
            <person name="Lindquist E."/>
            <person name="Hellsten U."/>
            <person name="Deshpande S."/>
            <person name="Wang X."/>
            <person name="Wu X."/>
            <person name="Mitros T."/>
            <person name="Triplett J."/>
            <person name="Yang X."/>
            <person name="Ye C.Y."/>
            <person name="Mauro-Herrera M."/>
            <person name="Wang L."/>
            <person name="Li P."/>
            <person name="Sharma M."/>
            <person name="Sharma R."/>
            <person name="Ronald P.C."/>
            <person name="Panaud O."/>
            <person name="Kellogg E.A."/>
            <person name="Brutnell T.P."/>
            <person name="Doust A.N."/>
            <person name="Tuskan G.A."/>
            <person name="Rokhsar D."/>
            <person name="Devos K.M."/>
        </authorList>
    </citation>
    <scope>NUCLEOTIDE SEQUENCE [LARGE SCALE GENOMIC DNA]</scope>
    <source>
        <strain evidence="3">cv. Yugu1</strain>
    </source>
</reference>
<dbReference type="EMBL" id="AGNK02006138">
    <property type="status" value="NOT_ANNOTATED_CDS"/>
    <property type="molecule type" value="Genomic_DNA"/>
</dbReference>
<protein>
    <submittedName>
        <fullName evidence="2">Uncharacterized protein</fullName>
    </submittedName>
</protein>
<feature type="compositionally biased region" description="Low complexity" evidence="1">
    <location>
        <begin position="29"/>
        <end position="41"/>
    </location>
</feature>
<keyword evidence="3" id="KW-1185">Reference proteome</keyword>
<proteinExistence type="predicted"/>
<dbReference type="Gramene" id="KQK92788">
    <property type="protein sequence ID" value="KQK92788"/>
    <property type="gene ID" value="SETIT_037760mg"/>
</dbReference>
<sequence>MTPMAASAHRRRRARRWTSRYHPGATESAPVPAGARASRARAAPRDVKLPVAAAVRVRRHRPGVHVRAHRRRTRWNGACDDVLYLLLHCARATDRLPHVRCAQRQPASLASATCRRPPGRPLFRGGAAWVFAVSGRRGIPGGARAVGGARGEREPADARGNSSGDHTGPWLRI</sequence>
<dbReference type="OMA" id="TRWNGAC"/>
<dbReference type="EnsemblPlants" id="KQK92788">
    <property type="protein sequence ID" value="KQK92788"/>
    <property type="gene ID" value="SETIT_037760mg"/>
</dbReference>
<name>K4AFV3_SETIT</name>
<accession>K4AFV3</accession>
<dbReference type="InParanoid" id="K4AFV3"/>
<dbReference type="HOGENOM" id="CLU_1550197_0_0_1"/>
<feature type="compositionally biased region" description="Basic residues" evidence="1">
    <location>
        <begin position="8"/>
        <end position="19"/>
    </location>
</feature>
<dbReference type="AlphaFoldDB" id="K4AFV3"/>
<feature type="region of interest" description="Disordered" evidence="1">
    <location>
        <begin position="143"/>
        <end position="173"/>
    </location>
</feature>
<evidence type="ECO:0000313" key="2">
    <source>
        <dbReference type="EnsemblPlants" id="KQK92788"/>
    </source>
</evidence>
<organism evidence="2 3">
    <name type="scientific">Setaria italica</name>
    <name type="common">Foxtail millet</name>
    <name type="synonym">Panicum italicum</name>
    <dbReference type="NCBI Taxonomy" id="4555"/>
    <lineage>
        <taxon>Eukaryota</taxon>
        <taxon>Viridiplantae</taxon>
        <taxon>Streptophyta</taxon>
        <taxon>Embryophyta</taxon>
        <taxon>Tracheophyta</taxon>
        <taxon>Spermatophyta</taxon>
        <taxon>Magnoliopsida</taxon>
        <taxon>Liliopsida</taxon>
        <taxon>Poales</taxon>
        <taxon>Poaceae</taxon>
        <taxon>PACMAD clade</taxon>
        <taxon>Panicoideae</taxon>
        <taxon>Panicodae</taxon>
        <taxon>Paniceae</taxon>
        <taxon>Cenchrinae</taxon>
        <taxon>Setaria</taxon>
    </lineage>
</organism>
<dbReference type="Proteomes" id="UP000004995">
    <property type="component" value="Unassembled WGS sequence"/>
</dbReference>